<proteinExistence type="predicted"/>
<comment type="caution">
    <text evidence="3">The sequence shown here is derived from an EMBL/GenBank/DDBJ whole genome shotgun (WGS) entry which is preliminary data.</text>
</comment>
<evidence type="ECO:0000313" key="3">
    <source>
        <dbReference type="EMBL" id="RWR14377.1"/>
    </source>
</evidence>
<dbReference type="Proteomes" id="UP000285710">
    <property type="component" value="Unassembled WGS sequence"/>
</dbReference>
<reference evidence="3 4" key="2">
    <citation type="submission" date="2019-01" db="EMBL/GenBank/DDBJ databases">
        <authorList>
            <person name="Li Y."/>
        </authorList>
    </citation>
    <scope>NUCLEOTIDE SEQUENCE [LARGE SCALE GENOMIC DNA]</scope>
    <source>
        <strain evidence="3 4">2D-5</strain>
    </source>
</reference>
<keyword evidence="1" id="KW-0472">Membrane</keyword>
<evidence type="ECO:0000313" key="4">
    <source>
        <dbReference type="Proteomes" id="UP000285710"/>
    </source>
</evidence>
<sequence>MFKTILAASAIAFATLPAAAATLGDYIPADSYIGGHIYVASTGEVTVTYIGSDAAFTNVSYFVKDGSDQLLFTNVTAGQGTISLGSFTAGTELVFSMTSIGGGNVQSFLTGTEYAKAGYVNDYGFVVAFEDTINGDDDYNDLVFGVSNVTSTLPAVPVPAALPLIASAFGGLLVLRRRRRD</sequence>
<reference evidence="3 4" key="1">
    <citation type="submission" date="2019-01" db="EMBL/GenBank/DDBJ databases">
        <title>Sinorhodobacter populi sp. nov. isolated from the symptomatic bark tissue of Populus euramericana canker.</title>
        <authorList>
            <person name="Xu G."/>
        </authorList>
    </citation>
    <scope>NUCLEOTIDE SEQUENCE [LARGE SCALE GENOMIC DNA]</scope>
    <source>
        <strain evidence="3 4">2D-5</strain>
    </source>
</reference>
<keyword evidence="2" id="KW-0732">Signal</keyword>
<feature type="chain" id="PRO_5019230493" description="VPLPA-CTERM sorting domain-containing protein" evidence="2">
    <location>
        <begin position="21"/>
        <end position="181"/>
    </location>
</feature>
<feature type="transmembrane region" description="Helical" evidence="1">
    <location>
        <begin position="156"/>
        <end position="175"/>
    </location>
</feature>
<name>A0A443J1N1_9RHOB</name>
<dbReference type="RefSeq" id="WP_128268916.1">
    <property type="nucleotide sequence ID" value="NZ_SAUW01000003.1"/>
</dbReference>
<feature type="signal peptide" evidence="2">
    <location>
        <begin position="1"/>
        <end position="20"/>
    </location>
</feature>
<gene>
    <name evidence="3" type="ORF">D2T33_03985</name>
</gene>
<evidence type="ECO:0008006" key="5">
    <source>
        <dbReference type="Google" id="ProtNLM"/>
    </source>
</evidence>
<accession>A0A443J1N1</accession>
<dbReference type="EMBL" id="SAUW01000003">
    <property type="protein sequence ID" value="RWR14377.1"/>
    <property type="molecule type" value="Genomic_DNA"/>
</dbReference>
<keyword evidence="4" id="KW-1185">Reference proteome</keyword>
<protein>
    <recommendedName>
        <fullName evidence="5">VPLPA-CTERM sorting domain-containing protein</fullName>
    </recommendedName>
</protein>
<organism evidence="3 4">
    <name type="scientific">Paenirhodobacter populi</name>
    <dbReference type="NCBI Taxonomy" id="2306993"/>
    <lineage>
        <taxon>Bacteria</taxon>
        <taxon>Pseudomonadati</taxon>
        <taxon>Pseudomonadota</taxon>
        <taxon>Alphaproteobacteria</taxon>
        <taxon>Rhodobacterales</taxon>
        <taxon>Rhodobacter group</taxon>
        <taxon>Paenirhodobacter</taxon>
    </lineage>
</organism>
<dbReference type="AlphaFoldDB" id="A0A443J1N1"/>
<evidence type="ECO:0000256" key="2">
    <source>
        <dbReference type="SAM" id="SignalP"/>
    </source>
</evidence>
<keyword evidence="1" id="KW-1133">Transmembrane helix</keyword>
<keyword evidence="1" id="KW-0812">Transmembrane</keyword>
<evidence type="ECO:0000256" key="1">
    <source>
        <dbReference type="SAM" id="Phobius"/>
    </source>
</evidence>